<evidence type="ECO:0000256" key="1">
    <source>
        <dbReference type="ARBA" id="ARBA00006484"/>
    </source>
</evidence>
<dbReference type="Proteomes" id="UP000799324">
    <property type="component" value="Unassembled WGS sequence"/>
</dbReference>
<dbReference type="CDD" id="cd05233">
    <property type="entry name" value="SDR_c"/>
    <property type="match status" value="1"/>
</dbReference>
<dbReference type="AlphaFoldDB" id="A0A6A6SQ83"/>
<name>A0A6A6SQ83_9PLEO</name>
<dbReference type="EMBL" id="MU004522">
    <property type="protein sequence ID" value="KAF2648773.1"/>
    <property type="molecule type" value="Genomic_DNA"/>
</dbReference>
<dbReference type="PROSITE" id="PS00061">
    <property type="entry name" value="ADH_SHORT"/>
    <property type="match status" value="1"/>
</dbReference>
<dbReference type="GO" id="GO:0006633">
    <property type="term" value="P:fatty acid biosynthetic process"/>
    <property type="evidence" value="ECO:0007669"/>
    <property type="project" value="TreeGrafter"/>
</dbReference>
<dbReference type="PRINTS" id="PR00081">
    <property type="entry name" value="GDHRDH"/>
</dbReference>
<dbReference type="GO" id="GO:0048038">
    <property type="term" value="F:quinone binding"/>
    <property type="evidence" value="ECO:0007669"/>
    <property type="project" value="TreeGrafter"/>
</dbReference>
<dbReference type="Pfam" id="PF00106">
    <property type="entry name" value="adh_short"/>
    <property type="match status" value="1"/>
</dbReference>
<proteinExistence type="inferred from homology"/>
<sequence>MPNSIRFDNDIEGRVALVTGASGGIGGACARALYMKHVDLALSFHSNEQAIDDLVDSLEAQYKKEYPKRIPPRISVHRADLSDVEDTLRLAREAELEHSEPVDILVANAGYGERITDIEHIPLDVFEHTLNVNLRAPFLLAKSVVEHMRRQRWGRIIFISSIAGYGAGLNGCHYAASKGGLTGMMKNLSTRLAEDNITVNDVSPAMIGNTGMIPNGDVVPGLVDSIPLGRLGGPEEVANVVTMFCTTGYMTGQSVLLAGGLNHK</sequence>
<evidence type="ECO:0000256" key="4">
    <source>
        <dbReference type="RuleBase" id="RU000363"/>
    </source>
</evidence>
<evidence type="ECO:0000256" key="3">
    <source>
        <dbReference type="ARBA" id="ARBA00023002"/>
    </source>
</evidence>
<dbReference type="SUPFAM" id="SSF51735">
    <property type="entry name" value="NAD(P)-binding Rossmann-fold domains"/>
    <property type="match status" value="1"/>
</dbReference>
<dbReference type="GO" id="GO:0016616">
    <property type="term" value="F:oxidoreductase activity, acting on the CH-OH group of donors, NAD or NADP as acceptor"/>
    <property type="evidence" value="ECO:0007669"/>
    <property type="project" value="TreeGrafter"/>
</dbReference>
<keyword evidence="6" id="KW-1185">Reference proteome</keyword>
<evidence type="ECO:0000256" key="2">
    <source>
        <dbReference type="ARBA" id="ARBA00022857"/>
    </source>
</evidence>
<dbReference type="PANTHER" id="PTHR42760:SF127">
    <property type="entry name" value="3-KETOACYL-ACYL CARRIER PROTEIN REDUCTASE-RELATED"/>
    <property type="match status" value="1"/>
</dbReference>
<organism evidence="5 6">
    <name type="scientific">Lophiostoma macrostomum CBS 122681</name>
    <dbReference type="NCBI Taxonomy" id="1314788"/>
    <lineage>
        <taxon>Eukaryota</taxon>
        <taxon>Fungi</taxon>
        <taxon>Dikarya</taxon>
        <taxon>Ascomycota</taxon>
        <taxon>Pezizomycotina</taxon>
        <taxon>Dothideomycetes</taxon>
        <taxon>Pleosporomycetidae</taxon>
        <taxon>Pleosporales</taxon>
        <taxon>Lophiostomataceae</taxon>
        <taxon>Lophiostoma</taxon>
    </lineage>
</organism>
<dbReference type="PANTHER" id="PTHR42760">
    <property type="entry name" value="SHORT-CHAIN DEHYDROGENASES/REDUCTASES FAMILY MEMBER"/>
    <property type="match status" value="1"/>
</dbReference>
<accession>A0A6A6SQ83</accession>
<dbReference type="PROSITE" id="PS51257">
    <property type="entry name" value="PROKAR_LIPOPROTEIN"/>
    <property type="match status" value="1"/>
</dbReference>
<dbReference type="InterPro" id="IPR036291">
    <property type="entry name" value="NAD(P)-bd_dom_sf"/>
</dbReference>
<dbReference type="Gene3D" id="3.40.50.720">
    <property type="entry name" value="NAD(P)-binding Rossmann-like Domain"/>
    <property type="match status" value="1"/>
</dbReference>
<evidence type="ECO:0000313" key="5">
    <source>
        <dbReference type="EMBL" id="KAF2648773.1"/>
    </source>
</evidence>
<evidence type="ECO:0000313" key="6">
    <source>
        <dbReference type="Proteomes" id="UP000799324"/>
    </source>
</evidence>
<reference evidence="5" key="1">
    <citation type="journal article" date="2020" name="Stud. Mycol.">
        <title>101 Dothideomycetes genomes: a test case for predicting lifestyles and emergence of pathogens.</title>
        <authorList>
            <person name="Haridas S."/>
            <person name="Albert R."/>
            <person name="Binder M."/>
            <person name="Bloem J."/>
            <person name="Labutti K."/>
            <person name="Salamov A."/>
            <person name="Andreopoulos B."/>
            <person name="Baker S."/>
            <person name="Barry K."/>
            <person name="Bills G."/>
            <person name="Bluhm B."/>
            <person name="Cannon C."/>
            <person name="Castanera R."/>
            <person name="Culley D."/>
            <person name="Daum C."/>
            <person name="Ezra D."/>
            <person name="Gonzalez J."/>
            <person name="Henrissat B."/>
            <person name="Kuo A."/>
            <person name="Liang C."/>
            <person name="Lipzen A."/>
            <person name="Lutzoni F."/>
            <person name="Magnuson J."/>
            <person name="Mondo S."/>
            <person name="Nolan M."/>
            <person name="Ohm R."/>
            <person name="Pangilinan J."/>
            <person name="Park H.-J."/>
            <person name="Ramirez L."/>
            <person name="Alfaro M."/>
            <person name="Sun H."/>
            <person name="Tritt A."/>
            <person name="Yoshinaga Y."/>
            <person name="Zwiers L.-H."/>
            <person name="Turgeon B."/>
            <person name="Goodwin S."/>
            <person name="Spatafora J."/>
            <person name="Crous P."/>
            <person name="Grigoriev I."/>
        </authorList>
    </citation>
    <scope>NUCLEOTIDE SEQUENCE</scope>
    <source>
        <strain evidence="5">CBS 122681</strain>
    </source>
</reference>
<comment type="similarity">
    <text evidence="1 4">Belongs to the short-chain dehydrogenases/reductases (SDR) family.</text>
</comment>
<dbReference type="OrthoDB" id="417891at2759"/>
<gene>
    <name evidence="5" type="ORF">K491DRAFT_612080</name>
</gene>
<dbReference type="InterPro" id="IPR020904">
    <property type="entry name" value="Sc_DH/Rdtase_CS"/>
</dbReference>
<keyword evidence="3" id="KW-0560">Oxidoreductase</keyword>
<dbReference type="PRINTS" id="PR00080">
    <property type="entry name" value="SDRFAMILY"/>
</dbReference>
<keyword evidence="2" id="KW-0521">NADP</keyword>
<dbReference type="FunFam" id="3.40.50.720:FF:000173">
    <property type="entry name" value="3-oxoacyl-[acyl-carrier protein] reductase"/>
    <property type="match status" value="1"/>
</dbReference>
<dbReference type="InterPro" id="IPR002347">
    <property type="entry name" value="SDR_fam"/>
</dbReference>
<protein>
    <submittedName>
        <fullName evidence="5">NAD(P)-binding protein</fullName>
    </submittedName>
</protein>